<dbReference type="GO" id="GO:0005911">
    <property type="term" value="C:cell-cell junction"/>
    <property type="evidence" value="ECO:0007669"/>
    <property type="project" value="TreeGrafter"/>
</dbReference>
<name>A0AAV4H4Z9_9GAST</name>
<dbReference type="InterPro" id="IPR013783">
    <property type="entry name" value="Ig-like_fold"/>
</dbReference>
<organism evidence="8 9">
    <name type="scientific">Elysia marginata</name>
    <dbReference type="NCBI Taxonomy" id="1093978"/>
    <lineage>
        <taxon>Eukaryota</taxon>
        <taxon>Metazoa</taxon>
        <taxon>Spiralia</taxon>
        <taxon>Lophotrochozoa</taxon>
        <taxon>Mollusca</taxon>
        <taxon>Gastropoda</taxon>
        <taxon>Heterobranchia</taxon>
        <taxon>Euthyneura</taxon>
        <taxon>Panpulmonata</taxon>
        <taxon>Sacoglossa</taxon>
        <taxon>Placobranchoidea</taxon>
        <taxon>Plakobranchidae</taxon>
        <taxon>Elysia</taxon>
    </lineage>
</organism>
<protein>
    <submittedName>
        <fullName evidence="8">Down syndrome cell adhesion molecule homolog</fullName>
    </submittedName>
</protein>
<keyword evidence="3" id="KW-1015">Disulfide bond</keyword>
<feature type="domain" description="Ig-like" evidence="7">
    <location>
        <begin position="316"/>
        <end position="403"/>
    </location>
</feature>
<dbReference type="PROSITE" id="PS50835">
    <property type="entry name" value="IG_LIKE"/>
    <property type="match status" value="2"/>
</dbReference>
<evidence type="ECO:0000256" key="5">
    <source>
        <dbReference type="ARBA" id="ARBA00023319"/>
    </source>
</evidence>
<dbReference type="Pfam" id="PF13927">
    <property type="entry name" value="Ig_3"/>
    <property type="match status" value="1"/>
</dbReference>
<dbReference type="PANTHER" id="PTHR11640:SF158">
    <property type="entry name" value="V-SET AND IMMUNOGLOBULIN DOMAIN-CONTAINING PROTEIN 10-LIKE 2"/>
    <property type="match status" value="1"/>
</dbReference>
<dbReference type="GO" id="GO:0098609">
    <property type="term" value="P:cell-cell adhesion"/>
    <property type="evidence" value="ECO:0007669"/>
    <property type="project" value="TreeGrafter"/>
</dbReference>
<feature type="region of interest" description="Disordered" evidence="6">
    <location>
        <begin position="404"/>
        <end position="510"/>
    </location>
</feature>
<evidence type="ECO:0000256" key="6">
    <source>
        <dbReference type="SAM" id="MobiDB-lite"/>
    </source>
</evidence>
<dbReference type="SMART" id="SM00408">
    <property type="entry name" value="IGc2"/>
    <property type="match status" value="2"/>
</dbReference>
<sequence>MFRSRKYPDCIRIVAGVLLLAGNVFAGGPWCFQCQNALHPAICFKVVQCGEHELCHTEVTVSGTGNPLYTTSCKADTDCAATVRRRRRKRATLQLTQCDECCKGTLCNAKGCKAQGVSNGRLFCLSCDFVQHPADCDVVDQCSLDDFCIVSKQQRLGLTFFKLGCQSKTSCPAAGSTLANGKSLCCDTDLCNSNDLGVDPGIYTTTPVPTTRKDSPADVTVVSNTLVYNVKYEPGETMDIVCHVTGGPVPSVTWSFDDGNSIKNITSGISTGPKGFDSILSIPTPSAADNGVYTCYAENPTGKAQQDITVTVLTPPHIDGKQNETVTVKLQHDLTIPCDVQPMDNTTTVKWEVSPKILSYTINADNSLKMYNVHSENTGDYTCVAENADGKVEKVYHVEVEVSNTPASTSSSSLTVKTSTVPSTTKPTTSPTSTTSSTSTTTSTSASTSTSTTTSPTTTTPKTTTTPMKTTAPTSLPTTSSTVTTQLTTKTTGPTQATKSTSASGVSPTSSTLNQFIDVHELPVSVLQCPVSSPSVAWRRLVVDYDHSSYLYVDNGNGVLAVLSQTSPDTLTGIYECVESGVIQGHFVIYNKIPDLISCNKTFSSFAGKPGDAVRVNCPPCANPNSIRPALDAKASDYICETAISKQLIYPFGGEVTYVMESGSSVRLINPKAGNILV</sequence>
<dbReference type="InterPro" id="IPR013098">
    <property type="entry name" value="Ig_I-set"/>
</dbReference>
<dbReference type="Gene3D" id="2.60.40.10">
    <property type="entry name" value="Immunoglobulins"/>
    <property type="match status" value="2"/>
</dbReference>
<keyword evidence="4" id="KW-0325">Glycoprotein</keyword>
<dbReference type="FunFam" id="2.60.40.10:FF:000032">
    <property type="entry name" value="palladin isoform X1"/>
    <property type="match status" value="1"/>
</dbReference>
<dbReference type="InterPro" id="IPR007110">
    <property type="entry name" value="Ig-like_dom"/>
</dbReference>
<dbReference type="SMART" id="SM00409">
    <property type="entry name" value="IG"/>
    <property type="match status" value="2"/>
</dbReference>
<comment type="caution">
    <text evidence="8">The sequence shown here is derived from an EMBL/GenBank/DDBJ whole genome shotgun (WGS) entry which is preliminary data.</text>
</comment>
<keyword evidence="2" id="KW-0472">Membrane</keyword>
<dbReference type="SUPFAM" id="SSF57302">
    <property type="entry name" value="Snake toxin-like"/>
    <property type="match status" value="1"/>
</dbReference>
<keyword evidence="9" id="KW-1185">Reference proteome</keyword>
<dbReference type="CDD" id="cd00096">
    <property type="entry name" value="Ig"/>
    <property type="match status" value="1"/>
</dbReference>
<dbReference type="Pfam" id="PF07679">
    <property type="entry name" value="I-set"/>
    <property type="match status" value="1"/>
</dbReference>
<dbReference type="PANTHER" id="PTHR11640">
    <property type="entry name" value="NEPHRIN"/>
    <property type="match status" value="1"/>
</dbReference>
<dbReference type="InterPro" id="IPR051275">
    <property type="entry name" value="Cell_adhesion_signaling"/>
</dbReference>
<evidence type="ECO:0000256" key="2">
    <source>
        <dbReference type="ARBA" id="ARBA00023136"/>
    </source>
</evidence>
<dbReference type="InterPro" id="IPR045860">
    <property type="entry name" value="Snake_toxin-like_sf"/>
</dbReference>
<dbReference type="InterPro" id="IPR003599">
    <property type="entry name" value="Ig_sub"/>
</dbReference>
<evidence type="ECO:0000313" key="8">
    <source>
        <dbReference type="EMBL" id="GFR91655.1"/>
    </source>
</evidence>
<gene>
    <name evidence="8" type="ORF">ElyMa_000849000</name>
</gene>
<dbReference type="Proteomes" id="UP000762676">
    <property type="component" value="Unassembled WGS sequence"/>
</dbReference>
<dbReference type="SUPFAM" id="SSF48726">
    <property type="entry name" value="Immunoglobulin"/>
    <property type="match status" value="2"/>
</dbReference>
<feature type="domain" description="Ig-like" evidence="7">
    <location>
        <begin position="216"/>
        <end position="311"/>
    </location>
</feature>
<evidence type="ECO:0000256" key="4">
    <source>
        <dbReference type="ARBA" id="ARBA00023180"/>
    </source>
</evidence>
<evidence type="ECO:0000259" key="7">
    <source>
        <dbReference type="PROSITE" id="PS50835"/>
    </source>
</evidence>
<dbReference type="AlphaFoldDB" id="A0AAV4H4Z9"/>
<evidence type="ECO:0000313" key="9">
    <source>
        <dbReference type="Proteomes" id="UP000762676"/>
    </source>
</evidence>
<keyword evidence="5" id="KW-0393">Immunoglobulin domain</keyword>
<evidence type="ECO:0000256" key="3">
    <source>
        <dbReference type="ARBA" id="ARBA00023157"/>
    </source>
</evidence>
<dbReference type="GO" id="GO:0005886">
    <property type="term" value="C:plasma membrane"/>
    <property type="evidence" value="ECO:0007669"/>
    <property type="project" value="TreeGrafter"/>
</dbReference>
<reference evidence="8 9" key="1">
    <citation type="journal article" date="2021" name="Elife">
        <title>Chloroplast acquisition without the gene transfer in kleptoplastic sea slugs, Plakobranchus ocellatus.</title>
        <authorList>
            <person name="Maeda T."/>
            <person name="Takahashi S."/>
            <person name="Yoshida T."/>
            <person name="Shimamura S."/>
            <person name="Takaki Y."/>
            <person name="Nagai Y."/>
            <person name="Toyoda A."/>
            <person name="Suzuki Y."/>
            <person name="Arimoto A."/>
            <person name="Ishii H."/>
            <person name="Satoh N."/>
            <person name="Nishiyama T."/>
            <person name="Hasebe M."/>
            <person name="Maruyama T."/>
            <person name="Minagawa J."/>
            <person name="Obokata J."/>
            <person name="Shigenobu S."/>
        </authorList>
    </citation>
    <scope>NUCLEOTIDE SEQUENCE [LARGE SCALE GENOMIC DNA]</scope>
</reference>
<evidence type="ECO:0000256" key="1">
    <source>
        <dbReference type="ARBA" id="ARBA00004479"/>
    </source>
</evidence>
<dbReference type="EMBL" id="BMAT01001742">
    <property type="protein sequence ID" value="GFR91655.1"/>
    <property type="molecule type" value="Genomic_DNA"/>
</dbReference>
<comment type="subcellular location">
    <subcellularLocation>
        <location evidence="1">Membrane</location>
        <topology evidence="1">Single-pass type I membrane protein</topology>
    </subcellularLocation>
</comment>
<dbReference type="InterPro" id="IPR036179">
    <property type="entry name" value="Ig-like_dom_sf"/>
</dbReference>
<proteinExistence type="predicted"/>
<dbReference type="GO" id="GO:0050839">
    <property type="term" value="F:cell adhesion molecule binding"/>
    <property type="evidence" value="ECO:0007669"/>
    <property type="project" value="TreeGrafter"/>
</dbReference>
<dbReference type="InterPro" id="IPR003598">
    <property type="entry name" value="Ig_sub2"/>
</dbReference>
<accession>A0AAV4H4Z9</accession>